<reference evidence="1" key="1">
    <citation type="submission" date="2018-02" db="EMBL/GenBank/DDBJ databases">
        <title>Rhizophora mucronata_Transcriptome.</title>
        <authorList>
            <person name="Meera S.P."/>
            <person name="Sreeshan A."/>
            <person name="Augustine A."/>
        </authorList>
    </citation>
    <scope>NUCLEOTIDE SEQUENCE</scope>
    <source>
        <tissue evidence="1">Leaf</tissue>
    </source>
</reference>
<organism evidence="1">
    <name type="scientific">Rhizophora mucronata</name>
    <name type="common">Asiatic mangrove</name>
    <dbReference type="NCBI Taxonomy" id="61149"/>
    <lineage>
        <taxon>Eukaryota</taxon>
        <taxon>Viridiplantae</taxon>
        <taxon>Streptophyta</taxon>
        <taxon>Embryophyta</taxon>
        <taxon>Tracheophyta</taxon>
        <taxon>Spermatophyta</taxon>
        <taxon>Magnoliopsida</taxon>
        <taxon>eudicotyledons</taxon>
        <taxon>Gunneridae</taxon>
        <taxon>Pentapetalae</taxon>
        <taxon>rosids</taxon>
        <taxon>fabids</taxon>
        <taxon>Malpighiales</taxon>
        <taxon>Rhizophoraceae</taxon>
        <taxon>Rhizophora</taxon>
    </lineage>
</organism>
<name>A0A2P2N0I6_RHIMU</name>
<protein>
    <submittedName>
        <fullName evidence="1">Uncharacterized protein</fullName>
    </submittedName>
</protein>
<sequence length="14" mass="1747">MGVLLRYLWWAIIL</sequence>
<dbReference type="EMBL" id="GGEC01055462">
    <property type="protein sequence ID" value="MBX35946.1"/>
    <property type="molecule type" value="Transcribed_RNA"/>
</dbReference>
<accession>A0A2P2N0I6</accession>
<evidence type="ECO:0000313" key="1">
    <source>
        <dbReference type="EMBL" id="MBX35946.1"/>
    </source>
</evidence>
<proteinExistence type="predicted"/>